<dbReference type="PANTHER" id="PTHR21292">
    <property type="entry name" value="EXOCYST COMPLEX COMPONENT SEC6-RELATED"/>
    <property type="match status" value="1"/>
</dbReference>
<name>A0A9W7ZKM7_9FUNG</name>
<evidence type="ECO:0000256" key="4">
    <source>
        <dbReference type="SAM" id="MobiDB-lite"/>
    </source>
</evidence>
<organism evidence="5 6">
    <name type="scientific">Mycoemilia scoparia</name>
    <dbReference type="NCBI Taxonomy" id="417184"/>
    <lineage>
        <taxon>Eukaryota</taxon>
        <taxon>Fungi</taxon>
        <taxon>Fungi incertae sedis</taxon>
        <taxon>Zoopagomycota</taxon>
        <taxon>Kickxellomycotina</taxon>
        <taxon>Kickxellomycetes</taxon>
        <taxon>Kickxellales</taxon>
        <taxon>Kickxellaceae</taxon>
        <taxon>Mycoemilia</taxon>
    </lineage>
</organism>
<dbReference type="GO" id="GO:0000145">
    <property type="term" value="C:exocyst"/>
    <property type="evidence" value="ECO:0007669"/>
    <property type="project" value="InterPro"/>
</dbReference>
<reference evidence="5" key="1">
    <citation type="submission" date="2022-07" db="EMBL/GenBank/DDBJ databases">
        <title>Phylogenomic reconstructions and comparative analyses of Kickxellomycotina fungi.</title>
        <authorList>
            <person name="Reynolds N.K."/>
            <person name="Stajich J.E."/>
            <person name="Barry K."/>
            <person name="Grigoriev I.V."/>
            <person name="Crous P."/>
            <person name="Smith M.E."/>
        </authorList>
    </citation>
    <scope>NUCLEOTIDE SEQUENCE</scope>
    <source>
        <strain evidence="5">NBRC 100468</strain>
    </source>
</reference>
<dbReference type="GO" id="GO:0000149">
    <property type="term" value="F:SNARE binding"/>
    <property type="evidence" value="ECO:0007669"/>
    <property type="project" value="TreeGrafter"/>
</dbReference>
<dbReference type="PANTHER" id="PTHR21292:SF1">
    <property type="entry name" value="EXOCYST COMPLEX COMPONENT 3"/>
    <property type="match status" value="1"/>
</dbReference>
<dbReference type="Pfam" id="PF06046">
    <property type="entry name" value="Sec6"/>
    <property type="match status" value="1"/>
</dbReference>
<dbReference type="GO" id="GO:0051601">
    <property type="term" value="P:exocyst localization"/>
    <property type="evidence" value="ECO:0007669"/>
    <property type="project" value="TreeGrafter"/>
</dbReference>
<keyword evidence="3" id="KW-0268">Exocytosis</keyword>
<dbReference type="InterPro" id="IPR042532">
    <property type="entry name" value="EXOC3/Sec6_C"/>
</dbReference>
<proteinExistence type="inferred from homology"/>
<dbReference type="OrthoDB" id="190098at2759"/>
<feature type="region of interest" description="Disordered" evidence="4">
    <location>
        <begin position="259"/>
        <end position="312"/>
    </location>
</feature>
<evidence type="ECO:0000256" key="2">
    <source>
        <dbReference type="ARBA" id="ARBA00022448"/>
    </source>
</evidence>
<sequence length="818" mass="94386">MDLEKSLNPRDIHQFAIQKVAKLLLNPDDLENNLIPIRNKLNQDKLLIDSQLKIDAQRLIDNVQEGLEKLGSTNHQMEKVKQDMHKAHILCYEAQSLISNYDRVKNISIAHRNFEQTETFYQQVQEFQDKWGYVSKLLNDAEARVLSSHSTANGSSGAPPGANFDINLLPIHYNLRKLEEFREKAGQYMQTDDFDVYSTLNMMFSELDKLVEQFDKFLWQGVASQLYEIVLNNRNHLVVQLVKIVEVEEKADYKLEKSKKRDERLEKHNDGSKRQVDGGSSALTFGGLASTSSSRNAGGRFGGSTGLGGDSEITQRKPKYYKAKLVDEIRSCVRRRMDAVFQEQDKADGVSGSKGVDVEKLKHMTQLVKEDLEFVQEEIVPCFPPSYDCFGVFSKEYHFLVTERTDPLVEQPGLLEGGDIVHLLQWSREHQMVMRKELRIPREHLESPPLLRGQEERLAQSLLDIICRNVDQWFRNDLAAKTRVFIERVEPPTVYYKYYTMNIPSIIFKIIREQVELIKDSNRAKLLCDFFSQIRILLGHNHQAWNRIMEEETERQIKKPDEVIPGLVDYAIALINDMYQCIQETDSLIKSLEGSLTRTYKERADTDLNGMSDDLNRVLQFCIECLVDIVYSDLGEVIDMLFTPAWYKDDLLHPVIKTLEDYCSDFEANLNKDLIPQLTNAMMERFVIEYLDSVHTNKKVTFKVNKAEAKIRDEVRMASRFFMKFVGRNAITEAFRPIEFLVSLIEQPPSVIVIEFLNVKNKFPDVPIAFIEDVLSRRSDASKSNFKAIIENLRGDSKNAANMIVVNPTIFSKLRSYK</sequence>
<evidence type="ECO:0000313" key="6">
    <source>
        <dbReference type="Proteomes" id="UP001150538"/>
    </source>
</evidence>
<evidence type="ECO:0000256" key="3">
    <source>
        <dbReference type="ARBA" id="ARBA00022483"/>
    </source>
</evidence>
<comment type="similarity">
    <text evidence="1">Belongs to the SEC6 family.</text>
</comment>
<dbReference type="Proteomes" id="UP001150538">
    <property type="component" value="Unassembled WGS sequence"/>
</dbReference>
<protein>
    <submittedName>
        <fullName evidence="5">SNARE-binding exocyst subunit S6</fullName>
    </submittedName>
</protein>
<keyword evidence="2" id="KW-0813">Transport</keyword>
<keyword evidence="6" id="KW-1185">Reference proteome</keyword>
<feature type="compositionally biased region" description="Basic and acidic residues" evidence="4">
    <location>
        <begin position="259"/>
        <end position="276"/>
    </location>
</feature>
<dbReference type="InterPro" id="IPR010326">
    <property type="entry name" value="EXOC3/Sec6"/>
</dbReference>
<evidence type="ECO:0000256" key="1">
    <source>
        <dbReference type="ARBA" id="ARBA00009447"/>
    </source>
</evidence>
<dbReference type="Gene3D" id="1.10.357.70">
    <property type="entry name" value="Exocyst complex component Sec6, C-terminal domain"/>
    <property type="match status" value="1"/>
</dbReference>
<feature type="compositionally biased region" description="Gly residues" evidence="4">
    <location>
        <begin position="299"/>
        <end position="309"/>
    </location>
</feature>
<dbReference type="GO" id="GO:0006887">
    <property type="term" value="P:exocytosis"/>
    <property type="evidence" value="ECO:0007669"/>
    <property type="project" value="UniProtKB-KW"/>
</dbReference>
<dbReference type="EMBL" id="JANBPU010000452">
    <property type="protein sequence ID" value="KAJ1911410.1"/>
    <property type="molecule type" value="Genomic_DNA"/>
</dbReference>
<dbReference type="AlphaFoldDB" id="A0A9W7ZKM7"/>
<accession>A0A9W7ZKM7</accession>
<gene>
    <name evidence="5" type="primary">SEC6</name>
    <name evidence="5" type="ORF">H4219_005952</name>
</gene>
<evidence type="ECO:0000313" key="5">
    <source>
        <dbReference type="EMBL" id="KAJ1911410.1"/>
    </source>
</evidence>
<dbReference type="Gene3D" id="1.10.357.50">
    <property type="match status" value="1"/>
</dbReference>
<comment type="caution">
    <text evidence="5">The sequence shown here is derived from an EMBL/GenBank/DDBJ whole genome shotgun (WGS) entry which is preliminary data.</text>
</comment>